<dbReference type="PANTHER" id="PTHR43132:SF2">
    <property type="entry name" value="ARSENICAL RESISTANCE OPERON REPRESSOR ARSR-RELATED"/>
    <property type="match status" value="1"/>
</dbReference>
<evidence type="ECO:0000256" key="2">
    <source>
        <dbReference type="ARBA" id="ARBA00023125"/>
    </source>
</evidence>
<dbReference type="EMBL" id="VUMT01000008">
    <property type="protein sequence ID" value="MSS63603.1"/>
    <property type="molecule type" value="Genomic_DNA"/>
</dbReference>
<dbReference type="AlphaFoldDB" id="A0A6L5Y085"/>
<keyword evidence="2" id="KW-0238">DNA-binding</keyword>
<evidence type="ECO:0000313" key="5">
    <source>
        <dbReference type="EMBL" id="MSS63603.1"/>
    </source>
</evidence>
<gene>
    <name evidence="5" type="ORF">FYJ58_06900</name>
</gene>
<keyword evidence="6" id="KW-1185">Reference proteome</keyword>
<dbReference type="SMART" id="SM00418">
    <property type="entry name" value="HTH_ARSR"/>
    <property type="match status" value="1"/>
</dbReference>
<dbReference type="PROSITE" id="PS50987">
    <property type="entry name" value="HTH_ARSR_2"/>
    <property type="match status" value="1"/>
</dbReference>
<dbReference type="PANTHER" id="PTHR43132">
    <property type="entry name" value="ARSENICAL RESISTANCE OPERON REPRESSOR ARSR-RELATED"/>
    <property type="match status" value="1"/>
</dbReference>
<dbReference type="Pfam" id="PF12840">
    <property type="entry name" value="HTH_20"/>
    <property type="match status" value="1"/>
</dbReference>
<reference evidence="5 6" key="1">
    <citation type="submission" date="2019-08" db="EMBL/GenBank/DDBJ databases">
        <title>In-depth cultivation of the pig gut microbiome towards novel bacterial diversity and tailored functional studies.</title>
        <authorList>
            <person name="Wylensek D."/>
            <person name="Hitch T.C.A."/>
            <person name="Clavel T."/>
        </authorList>
    </citation>
    <scope>NUCLEOTIDE SEQUENCE [LARGE SCALE GENOMIC DNA]</scope>
    <source>
        <strain evidence="5 6">WCA-693-APC-MOT-I</strain>
    </source>
</reference>
<dbReference type="InterPro" id="IPR001845">
    <property type="entry name" value="HTH_ArsR_DNA-bd_dom"/>
</dbReference>
<comment type="caution">
    <text evidence="5">The sequence shown here is derived from an EMBL/GenBank/DDBJ whole genome shotgun (WGS) entry which is preliminary data.</text>
</comment>
<dbReference type="SUPFAM" id="SSF46785">
    <property type="entry name" value="Winged helix' DNA-binding domain"/>
    <property type="match status" value="1"/>
</dbReference>
<evidence type="ECO:0000259" key="4">
    <source>
        <dbReference type="PROSITE" id="PS50987"/>
    </source>
</evidence>
<accession>A0A6L5Y085</accession>
<dbReference type="InterPro" id="IPR036390">
    <property type="entry name" value="WH_DNA-bd_sf"/>
</dbReference>
<dbReference type="Proteomes" id="UP000482209">
    <property type="component" value="Unassembled WGS sequence"/>
</dbReference>
<dbReference type="GO" id="GO:0003700">
    <property type="term" value="F:DNA-binding transcription factor activity"/>
    <property type="evidence" value="ECO:0007669"/>
    <property type="project" value="InterPro"/>
</dbReference>
<protein>
    <submittedName>
        <fullName evidence="5">Helix-turn-helix domain-containing protein</fullName>
    </submittedName>
</protein>
<dbReference type="CDD" id="cd00090">
    <property type="entry name" value="HTH_ARSR"/>
    <property type="match status" value="1"/>
</dbReference>
<keyword evidence="3" id="KW-0804">Transcription</keyword>
<evidence type="ECO:0000256" key="3">
    <source>
        <dbReference type="ARBA" id="ARBA00023163"/>
    </source>
</evidence>
<keyword evidence="1" id="KW-0805">Transcription regulation</keyword>
<dbReference type="GO" id="GO:0003677">
    <property type="term" value="F:DNA binding"/>
    <property type="evidence" value="ECO:0007669"/>
    <property type="project" value="UniProtKB-KW"/>
</dbReference>
<dbReference type="Gene3D" id="1.10.10.10">
    <property type="entry name" value="Winged helix-like DNA-binding domain superfamily/Winged helix DNA-binding domain"/>
    <property type="match status" value="1"/>
</dbReference>
<dbReference type="InterPro" id="IPR036388">
    <property type="entry name" value="WH-like_DNA-bd_sf"/>
</dbReference>
<organism evidence="5 6">
    <name type="scientific">Velocimicrobium porci</name>
    <dbReference type="NCBI Taxonomy" id="2606634"/>
    <lineage>
        <taxon>Bacteria</taxon>
        <taxon>Bacillati</taxon>
        <taxon>Bacillota</taxon>
        <taxon>Clostridia</taxon>
        <taxon>Lachnospirales</taxon>
        <taxon>Lachnospiraceae</taxon>
        <taxon>Velocimicrobium</taxon>
    </lineage>
</organism>
<feature type="domain" description="HTH arsR-type" evidence="4">
    <location>
        <begin position="7"/>
        <end position="106"/>
    </location>
</feature>
<dbReference type="RefSeq" id="WP_154519002.1">
    <property type="nucleotide sequence ID" value="NZ_VUMT01000008.1"/>
</dbReference>
<name>A0A6L5Y085_9FIRM</name>
<evidence type="ECO:0000256" key="1">
    <source>
        <dbReference type="ARBA" id="ARBA00023015"/>
    </source>
</evidence>
<evidence type="ECO:0000313" key="6">
    <source>
        <dbReference type="Proteomes" id="UP000482209"/>
    </source>
</evidence>
<dbReference type="InterPro" id="IPR051011">
    <property type="entry name" value="Metal_resp_trans_reg"/>
</dbReference>
<proteinExistence type="predicted"/>
<dbReference type="InterPro" id="IPR011991">
    <property type="entry name" value="ArsR-like_HTH"/>
</dbReference>
<sequence length="307" mass="34808">MIKTIKMNLDDEKHLSVLSKALSSEVRIRILKKLREKEMNINEIAEELSIPASSAAVHVKVLEEAGLIRTRLLPGVRGSMKVCYICLDHIYIEISTDSLKGTKDEIIRMPVGSFVDFKVAPTCGLAGLKGPIGIEDEPASFYAPERMDAKLLWFREGFVEYRFPNYCLTGKQEKQLEFSAELCSEDHEYNLDCPSDITVWINGIDAGTYFCPSDFGGQRGRLNPEWWPDKNTQFGVLKRWCLNEKGTFLDDKKVSNLTIKEYHLKENDYISVRIGMKEDAKHIGGVNLFGDGFGNVPQELVMRISME</sequence>